<evidence type="ECO:0000256" key="8">
    <source>
        <dbReference type="SAM" id="MobiDB-lite"/>
    </source>
</evidence>
<evidence type="ECO:0000256" key="4">
    <source>
        <dbReference type="ARBA" id="ARBA00022614"/>
    </source>
</evidence>
<dbReference type="InterPro" id="IPR000938">
    <property type="entry name" value="CAP-Gly_domain"/>
</dbReference>
<dbReference type="EMBL" id="JAQIZT010000019">
    <property type="protein sequence ID" value="KAJ6952366.1"/>
    <property type="molecule type" value="Genomic_DNA"/>
</dbReference>
<evidence type="ECO:0000256" key="1">
    <source>
        <dbReference type="ARBA" id="ARBA00004496"/>
    </source>
</evidence>
<evidence type="ECO:0000256" key="6">
    <source>
        <dbReference type="ARBA" id="ARBA00023186"/>
    </source>
</evidence>
<dbReference type="AlphaFoldDB" id="A0AAD6L8M0"/>
<dbReference type="SUPFAM" id="SSF74924">
    <property type="entry name" value="Cap-Gly domain"/>
    <property type="match status" value="1"/>
</dbReference>
<dbReference type="SMART" id="SM01052">
    <property type="entry name" value="CAP_GLY"/>
    <property type="match status" value="1"/>
</dbReference>
<dbReference type="SUPFAM" id="SSF52047">
    <property type="entry name" value="RNI-like"/>
    <property type="match status" value="1"/>
</dbReference>
<name>A0AAD6L8M0_9ROSI</name>
<dbReference type="PROSITE" id="PS50245">
    <property type="entry name" value="CAP_GLY_2"/>
    <property type="match status" value="1"/>
</dbReference>
<keyword evidence="4" id="KW-0433">Leucine-rich repeat</keyword>
<sequence>MQSSSDSSTFKLDQRVHSTNDPRRIGTVKYIGPVEGHPGTWVGVDWDNGEAKHDGSLNGVRYFEARSQLSGSFVRAQNLTSGISFIEALYIRYRDQPTQEDEDEMYVLSASNKRVSVQLVGKEKIQDKLSRLEELTGASLFYLGVSNPGSPNEIRNIVPNLKELDLTGNLLSEWKVVKHFGSKNQATKEKGNYSGQENIIIQNEMETGNKTTETERKGNKRKNSTFDFKGATITPQGWGKTGRETISTDVGIICEQLPSLAALNLSNNSMSHEIVGLPLLKSIHILVLNNTGINWTQIEVLKDLLPVIEELHLMGNGINAIKTASSSIVHGFDSLRLLNLEENCIAEWNEIVKLSQLRSLEELHLNKNNLNRIFYPDHDTIDKLVGGDESHDQSCIPFQNLRCLLLGGNNIDDLASVDSLNSFPKLIDIRLSENPIADPGRGGIPRFFLVARLAKVEILNGSEVSTRERKESEIRYVRLVMSKLHGNPDEIKQHPRFVELKNFHGIEDERSSVGTTGPQKMASGLLSVTLKSVAPSIGEKPPLTKKLPAATTIGKLKILCETFFKLGSIRPKLFLQEEGSPLPILLDDEMATLMDVGIGNESTVLVDEES</sequence>
<dbReference type="FunFam" id="3.10.20.90:FF:000187">
    <property type="entry name" value="Tubulin-folding cofactor E"/>
    <property type="match status" value="1"/>
</dbReference>
<dbReference type="CDD" id="cd17044">
    <property type="entry name" value="Ubl_TBCE"/>
    <property type="match status" value="1"/>
</dbReference>
<keyword evidence="3" id="KW-0963">Cytoplasm</keyword>
<dbReference type="InterPro" id="IPR044079">
    <property type="entry name" value="Ubl_TBCE"/>
</dbReference>
<comment type="caution">
    <text evidence="10">The sequence shown here is derived from an EMBL/GenBank/DDBJ whole genome shotgun (WGS) entry which is preliminary data.</text>
</comment>
<dbReference type="Pfam" id="PF01302">
    <property type="entry name" value="CAP_GLY"/>
    <property type="match status" value="1"/>
</dbReference>
<keyword evidence="5" id="KW-0677">Repeat</keyword>
<evidence type="ECO:0000313" key="11">
    <source>
        <dbReference type="Proteomes" id="UP001164929"/>
    </source>
</evidence>
<keyword evidence="6" id="KW-0143">Chaperone</keyword>
<dbReference type="GO" id="GO:0005634">
    <property type="term" value="C:nucleus"/>
    <property type="evidence" value="ECO:0007669"/>
    <property type="project" value="TreeGrafter"/>
</dbReference>
<dbReference type="InterPro" id="IPR029071">
    <property type="entry name" value="Ubiquitin-like_domsf"/>
</dbReference>
<dbReference type="InterPro" id="IPR036859">
    <property type="entry name" value="CAP-Gly_dom_sf"/>
</dbReference>
<comment type="similarity">
    <text evidence="2">Belongs to the TBCE family.</text>
</comment>
<dbReference type="Gene3D" id="2.30.30.190">
    <property type="entry name" value="CAP Gly-rich-like domain"/>
    <property type="match status" value="1"/>
</dbReference>
<evidence type="ECO:0000313" key="10">
    <source>
        <dbReference type="EMBL" id="KAJ6952366.1"/>
    </source>
</evidence>
<dbReference type="GO" id="GO:0005737">
    <property type="term" value="C:cytoplasm"/>
    <property type="evidence" value="ECO:0007669"/>
    <property type="project" value="UniProtKB-SubCell"/>
</dbReference>
<accession>A0AAD6L8M0</accession>
<evidence type="ECO:0000256" key="7">
    <source>
        <dbReference type="ARBA" id="ARBA00026055"/>
    </source>
</evidence>
<dbReference type="InterPro" id="IPR001611">
    <property type="entry name" value="Leu-rich_rpt"/>
</dbReference>
<gene>
    <name evidence="10" type="ORF">NC653_041491</name>
</gene>
<evidence type="ECO:0000256" key="3">
    <source>
        <dbReference type="ARBA" id="ARBA00022490"/>
    </source>
</evidence>
<dbReference type="SUPFAM" id="SSF54236">
    <property type="entry name" value="Ubiquitin-like"/>
    <property type="match status" value="1"/>
</dbReference>
<dbReference type="Proteomes" id="UP001164929">
    <property type="component" value="Chromosome 19"/>
</dbReference>
<reference evidence="10" key="1">
    <citation type="journal article" date="2023" name="Mol. Ecol. Resour.">
        <title>Chromosome-level genome assembly of a triploid poplar Populus alba 'Berolinensis'.</title>
        <authorList>
            <person name="Chen S."/>
            <person name="Yu Y."/>
            <person name="Wang X."/>
            <person name="Wang S."/>
            <person name="Zhang T."/>
            <person name="Zhou Y."/>
            <person name="He R."/>
            <person name="Meng N."/>
            <person name="Wang Y."/>
            <person name="Liu W."/>
            <person name="Liu Z."/>
            <person name="Liu J."/>
            <person name="Guo Q."/>
            <person name="Huang H."/>
            <person name="Sederoff R.R."/>
            <person name="Wang G."/>
            <person name="Qu G."/>
            <person name="Chen S."/>
        </authorList>
    </citation>
    <scope>NUCLEOTIDE SEQUENCE</scope>
    <source>
        <strain evidence="10">SC-2020</strain>
    </source>
</reference>
<organism evidence="10 11">
    <name type="scientific">Populus alba x Populus x berolinensis</name>
    <dbReference type="NCBI Taxonomy" id="444605"/>
    <lineage>
        <taxon>Eukaryota</taxon>
        <taxon>Viridiplantae</taxon>
        <taxon>Streptophyta</taxon>
        <taxon>Embryophyta</taxon>
        <taxon>Tracheophyta</taxon>
        <taxon>Spermatophyta</taxon>
        <taxon>Magnoliopsida</taxon>
        <taxon>eudicotyledons</taxon>
        <taxon>Gunneridae</taxon>
        <taxon>Pentapetalae</taxon>
        <taxon>rosids</taxon>
        <taxon>fabids</taxon>
        <taxon>Malpighiales</taxon>
        <taxon>Salicaceae</taxon>
        <taxon>Saliceae</taxon>
        <taxon>Populus</taxon>
    </lineage>
</organism>
<evidence type="ECO:0000259" key="9">
    <source>
        <dbReference type="PROSITE" id="PS50245"/>
    </source>
</evidence>
<dbReference type="PANTHER" id="PTHR22710:SF2">
    <property type="entry name" value="X-RAY RADIATION RESISTANCE-ASSOCIATED PROTEIN 1"/>
    <property type="match status" value="1"/>
</dbReference>
<dbReference type="PANTHER" id="PTHR22710">
    <property type="entry name" value="X-RAY RADIATION RESISTANCE ASSOCIATED PROTEIN 1 XRRA1"/>
    <property type="match status" value="1"/>
</dbReference>
<dbReference type="Gene3D" id="3.80.10.10">
    <property type="entry name" value="Ribonuclease Inhibitor"/>
    <property type="match status" value="3"/>
</dbReference>
<comment type="subcellular location">
    <subcellularLocation>
        <location evidence="1">Cytoplasm</location>
    </subcellularLocation>
</comment>
<feature type="domain" description="CAP-Gly" evidence="9">
    <location>
        <begin position="32"/>
        <end position="75"/>
    </location>
</feature>
<comment type="subunit">
    <text evidence="7">Supercomplex made of cofactors A to E. Cofactors A and D function by capturing and stabilizing tubulin in a quasi-native conformation. Cofactor E binds to the cofactor D-tubulin complex; interaction with cofactor C then causes the release of tubulin polypeptides that are committed to the native state.</text>
</comment>
<keyword evidence="11" id="KW-1185">Reference proteome</keyword>
<dbReference type="Gene3D" id="3.10.20.90">
    <property type="entry name" value="Phosphatidylinositol 3-kinase Catalytic Subunit, Chain A, domain 1"/>
    <property type="match status" value="1"/>
</dbReference>
<dbReference type="FunFam" id="2.30.30.190:FF:000016">
    <property type="entry name" value="Tubulin-folding cofactor E"/>
    <property type="match status" value="1"/>
</dbReference>
<feature type="region of interest" description="Disordered" evidence="8">
    <location>
        <begin position="209"/>
        <end position="240"/>
    </location>
</feature>
<dbReference type="FunFam" id="3.80.10.10:FF:000882">
    <property type="entry name" value="Tubulin-folding cofactor E"/>
    <property type="match status" value="1"/>
</dbReference>
<evidence type="ECO:0000256" key="2">
    <source>
        <dbReference type="ARBA" id="ARBA00006286"/>
    </source>
</evidence>
<dbReference type="PROSITE" id="PS51450">
    <property type="entry name" value="LRR"/>
    <property type="match status" value="2"/>
</dbReference>
<proteinExistence type="inferred from homology"/>
<dbReference type="InterPro" id="IPR032675">
    <property type="entry name" value="LRR_dom_sf"/>
</dbReference>
<protein>
    <recommendedName>
        <fullName evidence="9">CAP-Gly domain-containing protein</fullName>
    </recommendedName>
</protein>
<evidence type="ECO:0000256" key="5">
    <source>
        <dbReference type="ARBA" id="ARBA00022737"/>
    </source>
</evidence>